<dbReference type="Proteomes" id="UP000274515">
    <property type="component" value="Unassembled WGS sequence"/>
</dbReference>
<protein>
    <submittedName>
        <fullName evidence="2">Uncharacterized protein</fullName>
    </submittedName>
</protein>
<dbReference type="EMBL" id="RSAA01000017">
    <property type="protein sequence ID" value="RRO14952.1"/>
    <property type="molecule type" value="Genomic_DNA"/>
</dbReference>
<accession>A0A3R8PZ01</accession>
<name>A0A3R8PZ01_9PSEU</name>
<feature type="transmembrane region" description="Helical" evidence="1">
    <location>
        <begin position="50"/>
        <end position="71"/>
    </location>
</feature>
<feature type="transmembrane region" description="Helical" evidence="1">
    <location>
        <begin position="21"/>
        <end position="44"/>
    </location>
</feature>
<keyword evidence="1" id="KW-0812">Transmembrane</keyword>
<keyword evidence="1" id="KW-0472">Membrane</keyword>
<proteinExistence type="predicted"/>
<gene>
    <name evidence="2" type="ORF">EIL87_18410</name>
</gene>
<feature type="transmembrane region" description="Helical" evidence="1">
    <location>
        <begin position="76"/>
        <end position="98"/>
    </location>
</feature>
<evidence type="ECO:0000313" key="3">
    <source>
        <dbReference type="Proteomes" id="UP000274515"/>
    </source>
</evidence>
<reference evidence="2 3" key="1">
    <citation type="submission" date="2018-11" db="EMBL/GenBank/DDBJ databases">
        <title>Saccharopolyspora rhizosphaerae sp. nov., an actinomycete isolated from rhizosphere soil in Thailand.</title>
        <authorList>
            <person name="Intra B."/>
            <person name="Euanorasetr J."/>
            <person name="Take A."/>
            <person name="Inahashi Y."/>
            <person name="Mori M."/>
            <person name="Panbangred W."/>
            <person name="Matsumoto A."/>
        </authorList>
    </citation>
    <scope>NUCLEOTIDE SEQUENCE [LARGE SCALE GENOMIC DNA]</scope>
    <source>
        <strain evidence="2 3">H219</strain>
    </source>
</reference>
<dbReference type="AlphaFoldDB" id="A0A3R8PZ01"/>
<sequence length="142" mass="14539">MPAERRAGGAASAGAGRRRPLLVLRVVGALLLLGMGEIHLFLVLTGTGGLLGASFVVNAVASLVLAVALVVTREKLLLVSALSLLLVLGTLLALLIALTPTGLFGLRSSLDYTLAPTSVVVESIGVVVLATTTVLAFRMRGR</sequence>
<organism evidence="2 3">
    <name type="scientific">Saccharopolyspora rhizosphaerae</name>
    <dbReference type="NCBI Taxonomy" id="2492662"/>
    <lineage>
        <taxon>Bacteria</taxon>
        <taxon>Bacillati</taxon>
        <taxon>Actinomycetota</taxon>
        <taxon>Actinomycetes</taxon>
        <taxon>Pseudonocardiales</taxon>
        <taxon>Pseudonocardiaceae</taxon>
        <taxon>Saccharopolyspora</taxon>
    </lineage>
</organism>
<feature type="transmembrane region" description="Helical" evidence="1">
    <location>
        <begin position="118"/>
        <end position="137"/>
    </location>
</feature>
<comment type="caution">
    <text evidence="2">The sequence shown here is derived from an EMBL/GenBank/DDBJ whole genome shotgun (WGS) entry which is preliminary data.</text>
</comment>
<keyword evidence="1" id="KW-1133">Transmembrane helix</keyword>
<evidence type="ECO:0000313" key="2">
    <source>
        <dbReference type="EMBL" id="RRO14952.1"/>
    </source>
</evidence>
<keyword evidence="3" id="KW-1185">Reference proteome</keyword>
<evidence type="ECO:0000256" key="1">
    <source>
        <dbReference type="SAM" id="Phobius"/>
    </source>
</evidence>